<evidence type="ECO:0000256" key="1">
    <source>
        <dbReference type="SAM" id="MobiDB-lite"/>
    </source>
</evidence>
<dbReference type="AlphaFoldDB" id="A0AAW0NKJ3"/>
<gene>
    <name evidence="2" type="ORF">WMY93_020954</name>
</gene>
<feature type="region of interest" description="Disordered" evidence="1">
    <location>
        <begin position="21"/>
        <end position="72"/>
    </location>
</feature>
<organism evidence="2 3">
    <name type="scientific">Mugilogobius chulae</name>
    <name type="common">yellowstripe goby</name>
    <dbReference type="NCBI Taxonomy" id="88201"/>
    <lineage>
        <taxon>Eukaryota</taxon>
        <taxon>Metazoa</taxon>
        <taxon>Chordata</taxon>
        <taxon>Craniata</taxon>
        <taxon>Vertebrata</taxon>
        <taxon>Euteleostomi</taxon>
        <taxon>Actinopterygii</taxon>
        <taxon>Neopterygii</taxon>
        <taxon>Teleostei</taxon>
        <taxon>Neoteleostei</taxon>
        <taxon>Acanthomorphata</taxon>
        <taxon>Gobiaria</taxon>
        <taxon>Gobiiformes</taxon>
        <taxon>Gobioidei</taxon>
        <taxon>Gobiidae</taxon>
        <taxon>Gobionellinae</taxon>
        <taxon>Mugilogobius</taxon>
    </lineage>
</organism>
<protein>
    <submittedName>
        <fullName evidence="2">Uncharacterized protein</fullName>
    </submittedName>
</protein>
<sequence length="72" mass="7412">MNGSGTEDNIAARAFGEYLSHTHPENRNGSAHLLCETSVGLDQESDATGPKNNNNHLGSSAEGSEAALSPAC</sequence>
<name>A0AAW0NKJ3_9GOBI</name>
<comment type="caution">
    <text evidence="2">The sequence shown here is derived from an EMBL/GenBank/DDBJ whole genome shotgun (WGS) entry which is preliminary data.</text>
</comment>
<proteinExistence type="predicted"/>
<dbReference type="EMBL" id="JBBPFD010000015">
    <property type="protein sequence ID" value="KAK7895629.1"/>
    <property type="molecule type" value="Genomic_DNA"/>
</dbReference>
<evidence type="ECO:0000313" key="3">
    <source>
        <dbReference type="Proteomes" id="UP001460270"/>
    </source>
</evidence>
<keyword evidence="3" id="KW-1185">Reference proteome</keyword>
<dbReference type="Proteomes" id="UP001460270">
    <property type="component" value="Unassembled WGS sequence"/>
</dbReference>
<accession>A0AAW0NKJ3</accession>
<reference evidence="3" key="1">
    <citation type="submission" date="2024-04" db="EMBL/GenBank/DDBJ databases">
        <title>Salinicola lusitanus LLJ914,a marine bacterium isolated from the Okinawa Trough.</title>
        <authorList>
            <person name="Li J."/>
        </authorList>
    </citation>
    <scope>NUCLEOTIDE SEQUENCE [LARGE SCALE GENOMIC DNA]</scope>
</reference>
<feature type="compositionally biased region" description="Low complexity" evidence="1">
    <location>
        <begin position="57"/>
        <end position="72"/>
    </location>
</feature>
<evidence type="ECO:0000313" key="2">
    <source>
        <dbReference type="EMBL" id="KAK7895629.1"/>
    </source>
</evidence>